<evidence type="ECO:0000256" key="1">
    <source>
        <dbReference type="ARBA" id="ARBA00022448"/>
    </source>
</evidence>
<feature type="domain" description="Cytochrome c" evidence="7">
    <location>
        <begin position="69"/>
        <end position="170"/>
    </location>
</feature>
<proteinExistence type="predicted"/>
<protein>
    <submittedName>
        <fullName evidence="8">Cytochrome c</fullName>
    </submittedName>
</protein>
<comment type="caution">
    <text evidence="8">The sequence shown here is derived from an EMBL/GenBank/DDBJ whole genome shotgun (WGS) entry which is preliminary data.</text>
</comment>
<feature type="domain" description="Cytochrome c" evidence="7">
    <location>
        <begin position="238"/>
        <end position="338"/>
    </location>
</feature>
<evidence type="ECO:0000256" key="3">
    <source>
        <dbReference type="ARBA" id="ARBA00022723"/>
    </source>
</evidence>
<name>A0A839SWP5_9PROT</name>
<evidence type="ECO:0000256" key="6">
    <source>
        <dbReference type="PROSITE-ProRule" id="PRU00433"/>
    </source>
</evidence>
<evidence type="ECO:0000256" key="4">
    <source>
        <dbReference type="ARBA" id="ARBA00022982"/>
    </source>
</evidence>
<dbReference type="Pfam" id="PF00034">
    <property type="entry name" value="Cytochrom_C"/>
    <property type="match status" value="2"/>
</dbReference>
<evidence type="ECO:0000256" key="5">
    <source>
        <dbReference type="ARBA" id="ARBA00023004"/>
    </source>
</evidence>
<sequence>MSLELNKIAAAVLTGGVIAMASGFAAHLLVPEHELEESVYHVAGLESATDATVDEGPTVDPVLALLADANVEDGQGVAKKCTACHTFEEGGANKVGPNLYGIVGAKVGHRDDFSYSDGLLGSASETWTYEALSAFLANPKDYAPGTKMSFAGISKPADRAALIAYLRSLSASPLPLPSPEESNASAAPAEGAASTVAEAASDAASAVAEAAGSAVGAVTDAAEAVAGAAAVTALMITGDAENGQKVARKCAACHSFDEGGPNKVGPNLYGVVGADIANHEGYRYSDALAAKEGAWDFGSLDSYLKSPKEFAPGTKMTFAGISNDQDRADLILYLRSLSASPAPLPEKDS</sequence>
<dbReference type="PROSITE" id="PS51007">
    <property type="entry name" value="CYTC"/>
    <property type="match status" value="2"/>
</dbReference>
<accession>A0A839SWP5</accession>
<dbReference type="RefSeq" id="WP_221205865.1">
    <property type="nucleotide sequence ID" value="NZ_JACHXA010000006.1"/>
</dbReference>
<evidence type="ECO:0000256" key="2">
    <source>
        <dbReference type="ARBA" id="ARBA00022617"/>
    </source>
</evidence>
<keyword evidence="9" id="KW-1185">Reference proteome</keyword>
<evidence type="ECO:0000313" key="8">
    <source>
        <dbReference type="EMBL" id="MBB3066094.1"/>
    </source>
</evidence>
<dbReference type="AlphaFoldDB" id="A0A839SWP5"/>
<dbReference type="GO" id="GO:0046872">
    <property type="term" value="F:metal ion binding"/>
    <property type="evidence" value="ECO:0007669"/>
    <property type="project" value="UniProtKB-KW"/>
</dbReference>
<keyword evidence="1" id="KW-0813">Transport</keyword>
<dbReference type="Proteomes" id="UP000581135">
    <property type="component" value="Unassembled WGS sequence"/>
</dbReference>
<dbReference type="InterPro" id="IPR002327">
    <property type="entry name" value="Cyt_c_1A/1B"/>
</dbReference>
<keyword evidence="3 6" id="KW-0479">Metal-binding</keyword>
<dbReference type="InterPro" id="IPR009056">
    <property type="entry name" value="Cyt_c-like_dom"/>
</dbReference>
<evidence type="ECO:0000313" key="9">
    <source>
        <dbReference type="Proteomes" id="UP000581135"/>
    </source>
</evidence>
<dbReference type="GO" id="GO:0009055">
    <property type="term" value="F:electron transfer activity"/>
    <property type="evidence" value="ECO:0007669"/>
    <property type="project" value="InterPro"/>
</dbReference>
<dbReference type="Gene3D" id="1.10.760.10">
    <property type="entry name" value="Cytochrome c-like domain"/>
    <property type="match status" value="2"/>
</dbReference>
<organism evidence="8 9">
    <name type="scientific">Limibacillus halophilus</name>
    <dbReference type="NCBI Taxonomy" id="1579333"/>
    <lineage>
        <taxon>Bacteria</taxon>
        <taxon>Pseudomonadati</taxon>
        <taxon>Pseudomonadota</taxon>
        <taxon>Alphaproteobacteria</taxon>
        <taxon>Rhodospirillales</taxon>
        <taxon>Rhodovibrionaceae</taxon>
        <taxon>Limibacillus</taxon>
    </lineage>
</organism>
<keyword evidence="5 6" id="KW-0408">Iron</keyword>
<keyword evidence="4" id="KW-0249">Electron transport</keyword>
<gene>
    <name evidence="8" type="ORF">FHR98_002397</name>
</gene>
<keyword evidence="2 6" id="KW-0349">Heme</keyword>
<dbReference type="InterPro" id="IPR036909">
    <property type="entry name" value="Cyt_c-like_dom_sf"/>
</dbReference>
<dbReference type="EMBL" id="JACHXA010000006">
    <property type="protein sequence ID" value="MBB3066094.1"/>
    <property type="molecule type" value="Genomic_DNA"/>
</dbReference>
<dbReference type="PRINTS" id="PR00604">
    <property type="entry name" value="CYTCHRMECIAB"/>
</dbReference>
<evidence type="ECO:0000259" key="7">
    <source>
        <dbReference type="PROSITE" id="PS51007"/>
    </source>
</evidence>
<reference evidence="8 9" key="1">
    <citation type="submission" date="2020-08" db="EMBL/GenBank/DDBJ databases">
        <title>Genomic Encyclopedia of Type Strains, Phase III (KMG-III): the genomes of soil and plant-associated and newly described type strains.</title>
        <authorList>
            <person name="Whitman W."/>
        </authorList>
    </citation>
    <scope>NUCLEOTIDE SEQUENCE [LARGE SCALE GENOMIC DNA]</scope>
    <source>
        <strain evidence="8 9">CECT 8803</strain>
    </source>
</reference>
<dbReference type="SUPFAM" id="SSF46626">
    <property type="entry name" value="Cytochrome c"/>
    <property type="match status" value="2"/>
</dbReference>
<dbReference type="PANTHER" id="PTHR11961">
    <property type="entry name" value="CYTOCHROME C"/>
    <property type="match status" value="1"/>
</dbReference>
<dbReference type="GO" id="GO:0020037">
    <property type="term" value="F:heme binding"/>
    <property type="evidence" value="ECO:0007669"/>
    <property type="project" value="InterPro"/>
</dbReference>